<comment type="caution">
    <text evidence="2">The sequence shown here is derived from an EMBL/GenBank/DDBJ whole genome shotgun (WGS) entry which is preliminary data.</text>
</comment>
<accession>A0A9W6U3G3</accession>
<reference evidence="2" key="1">
    <citation type="submission" date="2023-04" db="EMBL/GenBank/DDBJ databases">
        <title>Phytophthora lilii NBRC 32176.</title>
        <authorList>
            <person name="Ichikawa N."/>
            <person name="Sato H."/>
            <person name="Tonouchi N."/>
        </authorList>
    </citation>
    <scope>NUCLEOTIDE SEQUENCE</scope>
    <source>
        <strain evidence="2">NBRC 32176</strain>
    </source>
</reference>
<protein>
    <submittedName>
        <fullName evidence="2">Unnamed protein product</fullName>
    </submittedName>
</protein>
<dbReference type="PROSITE" id="PS51257">
    <property type="entry name" value="PROKAR_LIPOPROTEIN"/>
    <property type="match status" value="1"/>
</dbReference>
<dbReference type="EMBL" id="BSXW01000542">
    <property type="protein sequence ID" value="GMF25143.1"/>
    <property type="molecule type" value="Genomic_DNA"/>
</dbReference>
<name>A0A9W6U3G3_9STRA</name>
<keyword evidence="3" id="KW-1185">Reference proteome</keyword>
<evidence type="ECO:0000256" key="1">
    <source>
        <dbReference type="SAM" id="SignalP"/>
    </source>
</evidence>
<evidence type="ECO:0000313" key="3">
    <source>
        <dbReference type="Proteomes" id="UP001165083"/>
    </source>
</evidence>
<dbReference type="AlphaFoldDB" id="A0A9W6U3G3"/>
<proteinExistence type="predicted"/>
<dbReference type="Proteomes" id="UP001165083">
    <property type="component" value="Unassembled WGS sequence"/>
</dbReference>
<sequence>MHLQRTAVAVYIALLAVITFLSCSHANLADSAQANLTATSPTLAPAPVGRCRTKVYGNDVALQNILDGTNGDYELTDTSGSSSEERALGLEKLEPALQKLKEKGLTKLTPAIEKIALLKKQGLTKLSPALKKAAKMKQQALEKMSPVLTKLQQQGMEKLTPALAKLKDTWATKISPFIEKLNDRGTEYGED</sequence>
<organism evidence="2 3">
    <name type="scientific">Phytophthora lilii</name>
    <dbReference type="NCBI Taxonomy" id="2077276"/>
    <lineage>
        <taxon>Eukaryota</taxon>
        <taxon>Sar</taxon>
        <taxon>Stramenopiles</taxon>
        <taxon>Oomycota</taxon>
        <taxon>Peronosporomycetes</taxon>
        <taxon>Peronosporales</taxon>
        <taxon>Peronosporaceae</taxon>
        <taxon>Phytophthora</taxon>
    </lineage>
</organism>
<feature type="chain" id="PRO_5040982789" evidence="1">
    <location>
        <begin position="27"/>
        <end position="191"/>
    </location>
</feature>
<feature type="signal peptide" evidence="1">
    <location>
        <begin position="1"/>
        <end position="26"/>
    </location>
</feature>
<evidence type="ECO:0000313" key="2">
    <source>
        <dbReference type="EMBL" id="GMF25143.1"/>
    </source>
</evidence>
<keyword evidence="1" id="KW-0732">Signal</keyword>
<gene>
    <name evidence="2" type="ORF">Plil01_001035100</name>
</gene>